<dbReference type="InterPro" id="IPR013525">
    <property type="entry name" value="ABC2_TM"/>
</dbReference>
<evidence type="ECO:0000256" key="3">
    <source>
        <dbReference type="ARBA" id="ARBA00022448"/>
    </source>
</evidence>
<dbReference type="Proteomes" id="UP001144471">
    <property type="component" value="Unassembled WGS sequence"/>
</dbReference>
<feature type="transmembrane region" description="Helical" evidence="9">
    <location>
        <begin position="38"/>
        <end position="60"/>
    </location>
</feature>
<keyword evidence="5" id="KW-0997">Cell inner membrane</keyword>
<evidence type="ECO:0000259" key="10">
    <source>
        <dbReference type="PROSITE" id="PS51012"/>
    </source>
</evidence>
<comment type="similarity">
    <text evidence="2 9">Belongs to the ABC-2 integral membrane protein family.</text>
</comment>
<keyword evidence="4 9" id="KW-1003">Cell membrane</keyword>
<keyword evidence="8 9" id="KW-0472">Membrane</keyword>
<dbReference type="PANTHER" id="PTHR30413:SF8">
    <property type="entry name" value="TRANSPORT PERMEASE PROTEIN"/>
    <property type="match status" value="1"/>
</dbReference>
<dbReference type="GO" id="GO:0015920">
    <property type="term" value="P:lipopolysaccharide transport"/>
    <property type="evidence" value="ECO:0007669"/>
    <property type="project" value="TreeGrafter"/>
</dbReference>
<accession>A0A9W6LPB8</accession>
<dbReference type="PROSITE" id="PS51012">
    <property type="entry name" value="ABC_TM2"/>
    <property type="match status" value="1"/>
</dbReference>
<feature type="domain" description="ABC transmembrane type-2" evidence="10">
    <location>
        <begin position="36"/>
        <end position="254"/>
    </location>
</feature>
<evidence type="ECO:0000256" key="2">
    <source>
        <dbReference type="ARBA" id="ARBA00007783"/>
    </source>
</evidence>
<keyword evidence="6 9" id="KW-0812">Transmembrane</keyword>
<dbReference type="RefSeq" id="WP_281836139.1">
    <property type="nucleotide sequence ID" value="NZ_BSDY01000010.1"/>
</dbReference>
<keyword evidence="12" id="KW-1185">Reference proteome</keyword>
<evidence type="ECO:0000256" key="1">
    <source>
        <dbReference type="ARBA" id="ARBA00004429"/>
    </source>
</evidence>
<keyword evidence="7 9" id="KW-1133">Transmembrane helix</keyword>
<dbReference type="GO" id="GO:0005886">
    <property type="term" value="C:plasma membrane"/>
    <property type="evidence" value="ECO:0007669"/>
    <property type="project" value="UniProtKB-SubCell"/>
</dbReference>
<keyword evidence="3 9" id="KW-0813">Transport</keyword>
<dbReference type="GO" id="GO:0140359">
    <property type="term" value="F:ABC-type transporter activity"/>
    <property type="evidence" value="ECO:0007669"/>
    <property type="project" value="InterPro"/>
</dbReference>
<comment type="caution">
    <text evidence="9">Lacks conserved residue(s) required for the propagation of feature annotation.</text>
</comment>
<feature type="transmembrane region" description="Helical" evidence="9">
    <location>
        <begin position="146"/>
        <end position="165"/>
    </location>
</feature>
<name>A0A9W6LPB8_9FUSO</name>
<sequence>MLRTVNRFIGDLKKYKEYIIYSTKSDLKRQVAGTLFGYLWWLLDPLLHMFVYTILVTIIFRRDQPAFPLFVFCALLSWKWLTSSLGSSTTCIKRKAGIIRQIYLPKFVLPLIDVATNFVKFLFGIIILLMMMGIYRITPTWHMLEIVPILIVNFLFIYGISLNFAHVGALYSDFKNVISHMLRLWFYVSPGIYSLSRIPEKYRWVWKLNPITSFFESYRNVFMYGAPPMYKELAVWSVVSIIILFAGIHKIYKFDKNYAKVV</sequence>
<evidence type="ECO:0000256" key="5">
    <source>
        <dbReference type="ARBA" id="ARBA00022519"/>
    </source>
</evidence>
<reference evidence="11" key="1">
    <citation type="submission" date="2022-12" db="EMBL/GenBank/DDBJ databases">
        <title>Reference genome sequencing for broad-spectrum identification of bacterial and archaeal isolates by mass spectrometry.</title>
        <authorList>
            <person name="Sekiguchi Y."/>
            <person name="Tourlousse D.M."/>
        </authorList>
    </citation>
    <scope>NUCLEOTIDE SEQUENCE</scope>
    <source>
        <strain evidence="11">10succ1</strain>
    </source>
</reference>
<comment type="caution">
    <text evidence="11">The sequence shown here is derived from an EMBL/GenBank/DDBJ whole genome shotgun (WGS) entry which is preliminary data.</text>
</comment>
<dbReference type="PANTHER" id="PTHR30413">
    <property type="entry name" value="INNER MEMBRANE TRANSPORT PERMEASE"/>
    <property type="match status" value="1"/>
</dbReference>
<evidence type="ECO:0000313" key="12">
    <source>
        <dbReference type="Proteomes" id="UP001144471"/>
    </source>
</evidence>
<feature type="transmembrane region" description="Helical" evidence="9">
    <location>
        <begin position="233"/>
        <end position="252"/>
    </location>
</feature>
<evidence type="ECO:0000256" key="9">
    <source>
        <dbReference type="RuleBase" id="RU361157"/>
    </source>
</evidence>
<organism evidence="11 12">
    <name type="scientific">Propionigenium maris DSM 9537</name>
    <dbReference type="NCBI Taxonomy" id="1123000"/>
    <lineage>
        <taxon>Bacteria</taxon>
        <taxon>Fusobacteriati</taxon>
        <taxon>Fusobacteriota</taxon>
        <taxon>Fusobacteriia</taxon>
        <taxon>Fusobacteriales</taxon>
        <taxon>Fusobacteriaceae</taxon>
        <taxon>Propionigenium</taxon>
    </lineage>
</organism>
<feature type="transmembrane region" description="Helical" evidence="9">
    <location>
        <begin position="107"/>
        <end position="134"/>
    </location>
</feature>
<dbReference type="AlphaFoldDB" id="A0A9W6LPB8"/>
<evidence type="ECO:0000256" key="8">
    <source>
        <dbReference type="ARBA" id="ARBA00023136"/>
    </source>
</evidence>
<evidence type="ECO:0000256" key="6">
    <source>
        <dbReference type="ARBA" id="ARBA00022692"/>
    </source>
</evidence>
<evidence type="ECO:0000313" key="11">
    <source>
        <dbReference type="EMBL" id="GLI56780.1"/>
    </source>
</evidence>
<dbReference type="InterPro" id="IPR047817">
    <property type="entry name" value="ABC2_TM_bact-type"/>
</dbReference>
<dbReference type="Pfam" id="PF01061">
    <property type="entry name" value="ABC2_membrane"/>
    <property type="match status" value="1"/>
</dbReference>
<protein>
    <recommendedName>
        <fullName evidence="9">Transport permease protein</fullName>
    </recommendedName>
</protein>
<proteinExistence type="inferred from homology"/>
<comment type="subcellular location">
    <subcellularLocation>
        <location evidence="1">Cell inner membrane</location>
        <topology evidence="1">Multi-pass membrane protein</topology>
    </subcellularLocation>
    <subcellularLocation>
        <location evidence="9">Cell membrane</location>
        <topology evidence="9">Multi-pass membrane protein</topology>
    </subcellularLocation>
</comment>
<gene>
    <name evidence="11" type="ORF">PM10SUCC1_22940</name>
</gene>
<evidence type="ECO:0000256" key="4">
    <source>
        <dbReference type="ARBA" id="ARBA00022475"/>
    </source>
</evidence>
<dbReference type="EMBL" id="BSDY01000010">
    <property type="protein sequence ID" value="GLI56780.1"/>
    <property type="molecule type" value="Genomic_DNA"/>
</dbReference>
<evidence type="ECO:0000256" key="7">
    <source>
        <dbReference type="ARBA" id="ARBA00022989"/>
    </source>
</evidence>